<dbReference type="InterPro" id="IPR015421">
    <property type="entry name" value="PyrdxlP-dep_Trfase_major"/>
</dbReference>
<comment type="similarity">
    <text evidence="1">Belongs to the class-III pyridoxal-phosphate-dependent aminotransferase family.</text>
</comment>
<name>A0A399J835_9MICC</name>
<dbReference type="NCBIfam" id="NF004800">
    <property type="entry name" value="PRK06149.1"/>
    <property type="match status" value="1"/>
</dbReference>
<dbReference type="PROSITE" id="PS00600">
    <property type="entry name" value="AA_TRANSFER_CLASS_3"/>
    <property type="match status" value="1"/>
</dbReference>
<accession>A0A399J835</accession>
<dbReference type="Gene3D" id="3.40.640.10">
    <property type="entry name" value="Type I PLP-dependent aspartate aminotransferase-like (Major domain)"/>
    <property type="match status" value="1"/>
</dbReference>
<feature type="region of interest" description="Disordered" evidence="3">
    <location>
        <begin position="442"/>
        <end position="467"/>
    </location>
</feature>
<dbReference type="InterPro" id="IPR011009">
    <property type="entry name" value="Kinase-like_dom_sf"/>
</dbReference>
<reference evidence="5 6" key="1">
    <citation type="submission" date="2018-07" db="EMBL/GenBank/DDBJ databases">
        <title>Arthrobacter sp. nov., isolated from raw cow's milk with high bacterial count.</title>
        <authorList>
            <person name="Hahne J."/>
            <person name="Isele D."/>
            <person name="Lipski A."/>
        </authorList>
    </citation>
    <scope>NUCLEOTIDE SEQUENCE [LARGE SCALE GENOMIC DNA]</scope>
    <source>
        <strain evidence="5 6">JZ R-35</strain>
    </source>
</reference>
<dbReference type="EMBL" id="QQXK01000027">
    <property type="protein sequence ID" value="RII41474.1"/>
    <property type="molecule type" value="Genomic_DNA"/>
</dbReference>
<dbReference type="PANTHER" id="PTHR45688:SF13">
    <property type="entry name" value="ALANINE--GLYOXYLATE AMINOTRANSFERASE 2-LIKE"/>
    <property type="match status" value="1"/>
</dbReference>
<dbReference type="InterPro" id="IPR049704">
    <property type="entry name" value="Aminotrans_3_PPA_site"/>
</dbReference>
<proteinExistence type="inferred from homology"/>
<dbReference type="Proteomes" id="UP000265419">
    <property type="component" value="Unassembled WGS sequence"/>
</dbReference>
<dbReference type="GO" id="GO:0030170">
    <property type="term" value="F:pyridoxal phosphate binding"/>
    <property type="evidence" value="ECO:0007669"/>
    <property type="project" value="InterPro"/>
</dbReference>
<dbReference type="GO" id="GO:0008483">
    <property type="term" value="F:transaminase activity"/>
    <property type="evidence" value="ECO:0007669"/>
    <property type="project" value="UniProtKB-KW"/>
</dbReference>
<feature type="domain" description="Aminoglycoside phosphotransferase" evidence="4">
    <location>
        <begin position="33"/>
        <end position="260"/>
    </location>
</feature>
<gene>
    <name evidence="5" type="ORF">DWB68_12650</name>
</gene>
<evidence type="ECO:0000313" key="6">
    <source>
        <dbReference type="Proteomes" id="UP000265419"/>
    </source>
</evidence>
<dbReference type="SUPFAM" id="SSF53383">
    <property type="entry name" value="PLP-dependent transferases"/>
    <property type="match status" value="1"/>
</dbReference>
<dbReference type="Gene3D" id="3.90.1150.10">
    <property type="entry name" value="Aspartate Aminotransferase, domain 1"/>
    <property type="match status" value="1"/>
</dbReference>
<dbReference type="Pfam" id="PF00202">
    <property type="entry name" value="Aminotran_3"/>
    <property type="match status" value="1"/>
</dbReference>
<evidence type="ECO:0000313" key="5">
    <source>
        <dbReference type="EMBL" id="RII41474.1"/>
    </source>
</evidence>
<dbReference type="CDD" id="cd00610">
    <property type="entry name" value="OAT_like"/>
    <property type="match status" value="1"/>
</dbReference>
<dbReference type="InterPro" id="IPR015422">
    <property type="entry name" value="PyrdxlP-dep_Trfase_small"/>
</dbReference>
<comment type="caution">
    <text evidence="5">The sequence shown here is derived from an EMBL/GenBank/DDBJ whole genome shotgun (WGS) entry which is preliminary data.</text>
</comment>
<keyword evidence="2" id="KW-0663">Pyridoxal phosphate</keyword>
<protein>
    <submittedName>
        <fullName evidence="5">Aminotransferase</fullName>
    </submittedName>
</protein>
<dbReference type="InterPro" id="IPR015424">
    <property type="entry name" value="PyrdxlP-dep_Trfase"/>
</dbReference>
<dbReference type="SUPFAM" id="SSF56112">
    <property type="entry name" value="Protein kinase-like (PK-like)"/>
    <property type="match status" value="1"/>
</dbReference>
<organism evidence="5 6">
    <name type="scientific">Galactobacter valiniphilus</name>
    <dbReference type="NCBI Taxonomy" id="2676122"/>
    <lineage>
        <taxon>Bacteria</taxon>
        <taxon>Bacillati</taxon>
        <taxon>Actinomycetota</taxon>
        <taxon>Actinomycetes</taxon>
        <taxon>Micrococcales</taxon>
        <taxon>Micrococcaceae</taxon>
        <taxon>Galactobacter</taxon>
    </lineage>
</organism>
<evidence type="ECO:0000256" key="3">
    <source>
        <dbReference type="SAM" id="MobiDB-lite"/>
    </source>
</evidence>
<dbReference type="AlphaFoldDB" id="A0A399J835"/>
<dbReference type="PANTHER" id="PTHR45688">
    <property type="match status" value="1"/>
</dbReference>
<sequence>MPPLDFGLKRPAVDEALAARVAQVQFGLDATATELGSNQDRNFLLAVGGANAGVLKIDNAVFEEEELDAQCRAAEALAAAGIPAARFLPGADGERLQRIEDADGVPHFARLMEYLPGGSLVDAGYLSKAALASVGDLAGRVDVALAPLAGPGLRRELQWDLRRGIDVVRRLAGAVPDDGRRQAVLDAAEGAWKAIEAQAPGLPTQPIHGDLTDDNVIGAPGPDGRPLAHAVIDLGDLAIGWRVAEIAVSVSSLLHHRPDDPLACLEAVSAYLEHLRLDEPELRALWPLVVLRAAVLIASGWEQTRLEGDNVYAAERMDGEWEIFAAATSVPLAVGTAAVLGRAGVAPSAPAAGGALYAHAPRFTVLDLGIESEELPDGAWLRPGAAQGLIEARLGPGSADAVYVHALAPRLDLTPVDSATGGASVPLGATVVHSTPRELLAPGPGIVAAPARPATPEDPTAEGKRAPEPQELLLHLDSGDRLLLRGVVRPVRPGAVSAGTVLGHAPSGSAVTVFRLGPAAPEDPARIPDAVRPAEAGAWRRLILDPAPWCGVEPLPEGRSPSEEYAARLAVQSSAQEKYYEEPMQMERGWRHHLVDTDGRSYVDLVNNVAGLGHSHPGVRDAASRQLGLLNTNSRFLYRELGEYAQRLADLAPEGLDTVLFVNSGSEAVDLALKLARAASGRPEVAALREAYHGWTAGADAVTTSAYDSPHALESLPGWVKVLDVPHPLRGAYTGDDAGARYAADAAAALAGWADTGTPVGAFICESVLGNAGGVLLPEDYLAGVYEAVRAQGGLCIADEVQVGFGRMGSHFWGFELQGVTPDLITIAKPMGNGFPIGAVITRREIAEALGREGMFFSSAGGSPLSCAVGQAVLDAMEAEDLQGNAQRVGERLRAGLQGLVAKHRLASMVHGAGLYLGLELVRDERTLEPAAAETAAICERLRELGVIVQPTSERQNVLKIKPPLCLDEASADFAVAQIDRVLSEGW</sequence>
<dbReference type="Gene3D" id="3.90.1200.10">
    <property type="match status" value="1"/>
</dbReference>
<keyword evidence="5" id="KW-0808">Transferase</keyword>
<dbReference type="InterPro" id="IPR002575">
    <property type="entry name" value="Aminoglycoside_PTrfase"/>
</dbReference>
<dbReference type="Pfam" id="PF01636">
    <property type="entry name" value="APH"/>
    <property type="match status" value="1"/>
</dbReference>
<evidence type="ECO:0000259" key="4">
    <source>
        <dbReference type="Pfam" id="PF01636"/>
    </source>
</evidence>
<dbReference type="InterPro" id="IPR005814">
    <property type="entry name" value="Aminotrans_3"/>
</dbReference>
<evidence type="ECO:0000256" key="2">
    <source>
        <dbReference type="ARBA" id="ARBA00022898"/>
    </source>
</evidence>
<keyword evidence="6" id="KW-1185">Reference proteome</keyword>
<keyword evidence="5" id="KW-0032">Aminotransferase</keyword>
<evidence type="ECO:0000256" key="1">
    <source>
        <dbReference type="ARBA" id="ARBA00008954"/>
    </source>
</evidence>